<organism evidence="2 3">
    <name type="scientific">Korarchaeum cryptofilum (strain OPF8)</name>
    <dbReference type="NCBI Taxonomy" id="374847"/>
    <lineage>
        <taxon>Archaea</taxon>
        <taxon>Thermoproteota</taxon>
        <taxon>Candidatus Korarchaeia</taxon>
        <taxon>Candidatus Korarchaeales</taxon>
        <taxon>Candidatus Korarchaeaceae</taxon>
        <taxon>Candidatus Korarchaeum</taxon>
    </lineage>
</organism>
<reference evidence="2 3" key="1">
    <citation type="journal article" date="2008" name="Proc. Natl. Acad. Sci. U.S.A.">
        <title>A korarchaeal genome reveals new insights into the evolution of the Archaea.</title>
        <authorList>
            <person name="Elkins J.G."/>
            <person name="Podar M."/>
            <person name="Graham D.E."/>
            <person name="Makarova K.S."/>
            <person name="Wolf Y."/>
            <person name="Randau L."/>
            <person name="Hedlund B.P."/>
            <person name="Brochier-Armanet C."/>
            <person name="Kunin V."/>
            <person name="Anderson I."/>
            <person name="Lapidus A."/>
            <person name="Goltsman E."/>
            <person name="Barry K."/>
            <person name="Koonin E.V."/>
            <person name="Hugenholtz P."/>
            <person name="Kyrpides N."/>
            <person name="Wanner G."/>
            <person name="Richardson P."/>
            <person name="Keller M."/>
            <person name="Stetter K.O."/>
        </authorList>
    </citation>
    <scope>NUCLEOTIDE SEQUENCE [LARGE SCALE GENOMIC DNA]</scope>
    <source>
        <strain evidence="3">OPF8</strain>
    </source>
</reference>
<proteinExistence type="predicted"/>
<dbReference type="CDD" id="cd00757">
    <property type="entry name" value="ThiF_MoeB_HesA_family"/>
    <property type="match status" value="1"/>
</dbReference>
<dbReference type="EnsemblBacteria" id="ACB07981">
    <property type="protein sequence ID" value="ACB07981"/>
    <property type="gene ID" value="Kcr_1235"/>
</dbReference>
<dbReference type="PANTHER" id="PTHR10953:SF102">
    <property type="entry name" value="ADENYLYLTRANSFERASE AND SULFURTRANSFERASE MOCS3"/>
    <property type="match status" value="1"/>
</dbReference>
<evidence type="ECO:0000313" key="2">
    <source>
        <dbReference type="EMBL" id="ACB07981.1"/>
    </source>
</evidence>
<name>B1L6A2_KORCO</name>
<dbReference type="eggNOG" id="arCOG01676">
    <property type="taxonomic scope" value="Archaea"/>
</dbReference>
<dbReference type="PANTHER" id="PTHR10953">
    <property type="entry name" value="UBIQUITIN-ACTIVATING ENZYME E1"/>
    <property type="match status" value="1"/>
</dbReference>
<feature type="domain" description="THIF-type NAD/FAD binding fold" evidence="1">
    <location>
        <begin position="2"/>
        <end position="176"/>
    </location>
</feature>
<keyword evidence="3" id="KW-1185">Reference proteome</keyword>
<evidence type="ECO:0000259" key="1">
    <source>
        <dbReference type="Pfam" id="PF00899"/>
    </source>
</evidence>
<dbReference type="Pfam" id="PF00899">
    <property type="entry name" value="ThiF"/>
    <property type="match status" value="1"/>
</dbReference>
<dbReference type="EMBL" id="CP000968">
    <property type="protein sequence ID" value="ACB07981.1"/>
    <property type="molecule type" value="Genomic_DNA"/>
</dbReference>
<dbReference type="AlphaFoldDB" id="B1L6A2"/>
<dbReference type="PhylomeDB" id="B1L6A2"/>
<dbReference type="InterPro" id="IPR000594">
    <property type="entry name" value="ThiF_NAD_FAD-bd"/>
</dbReference>
<evidence type="ECO:0000313" key="3">
    <source>
        <dbReference type="Proteomes" id="UP000001686"/>
    </source>
</evidence>
<dbReference type="InParanoid" id="B1L6A2"/>
<dbReference type="HOGENOM" id="CLU_013325_10_4_2"/>
<dbReference type="STRING" id="374847.Kcr_1235"/>
<dbReference type="InterPro" id="IPR045886">
    <property type="entry name" value="ThiF/MoeB/HesA"/>
</dbReference>
<dbReference type="SUPFAM" id="SSF69572">
    <property type="entry name" value="Activating enzymes of the ubiquitin-like proteins"/>
    <property type="match status" value="1"/>
</dbReference>
<accession>B1L6A2</accession>
<sequence length="179" mass="19693">MSFNNLHRQILYGEEDIGLPKALVAERELRKRNSEIYVEGITERLTEENAPRLLSDVDLVMDASDNFSTRYIINDFCVRNDIPFVYSAINGFYFAISFIIPGKTACLRCIFPKVEDSGPVPVIGMTPALVASIAAAEAVKYIAGLGTSLAGKLLIGDLKDVEFTHISVSKSKNCPVCSR</sequence>
<protein>
    <submittedName>
        <fullName evidence="2">UBA/THIF-type NAD/FAD binding protein</fullName>
    </submittedName>
</protein>
<gene>
    <name evidence="2" type="ordered locus">Kcr_1235</name>
</gene>
<dbReference type="KEGG" id="kcr:Kcr_1235"/>
<dbReference type="GO" id="GO:0008641">
    <property type="term" value="F:ubiquitin-like modifier activating enzyme activity"/>
    <property type="evidence" value="ECO:0007669"/>
    <property type="project" value="InterPro"/>
</dbReference>
<dbReference type="InterPro" id="IPR035985">
    <property type="entry name" value="Ubiquitin-activating_enz"/>
</dbReference>
<dbReference type="Proteomes" id="UP000001686">
    <property type="component" value="Chromosome"/>
</dbReference>
<dbReference type="Gene3D" id="3.40.50.720">
    <property type="entry name" value="NAD(P)-binding Rossmann-like Domain"/>
    <property type="match status" value="1"/>
</dbReference>